<feature type="coiled-coil region" evidence="2">
    <location>
        <begin position="199"/>
        <end position="327"/>
    </location>
</feature>
<evidence type="ECO:0000256" key="3">
    <source>
        <dbReference type="SAM" id="MobiDB-lite"/>
    </source>
</evidence>
<evidence type="ECO:0000313" key="9">
    <source>
        <dbReference type="RefSeq" id="XP_046586023.1"/>
    </source>
</evidence>
<sequence length="868" mass="99878">MAAIIKELEMDASTYSETENLNRVDSDNEDGILSTYSLPACFELNQSSKEQQSCLTRSQYALVVFHGVADTYPTDSDILCRYTLTEDVEATPGDRIVLFAVGWSAIKDYIVFEWAPVPENGERDLTVVFKAIDLPKDVNEFYQVCYVSNEGAVCGASIPFQVRIPNNEELTCDLEEDMVVVRSSTAVAQDKLFKAQLDRKILIKKNVNLETQLRCLQDEHSFALKRLDQLQDTLCTSGTRSATLQTEIARLLNIIDELLCVKQKLEESELKLSEAECFKRTMLEDIQDLNTDIRKYQTEMHRLEAKVKDLDDALIAATKKIENLQTDLEKSGIEVALTCKKLEKSEEHGTHLVDKIFSLENELKVCKFNLNNSQVENLKLKAEFEEVSDENTKLKKELQTEKESKVHSDIYGHDMDKGRLVTENSRLQRVTEDLQMRISTLEHEISVFEQVLEDAFNAQKNTCPEHCNLEKEVAQLQYRLDKMLNKEETPETKQSCSSAGKSSHSETEIATLSKLLDDSLKENELRLQENVELRLMNEFLESKLPSPDRKLENQIVVSCPNVSNTDSYTCSPEILALKVSNEEFQQQLVAKDEKIYDLHIEMEALKNKFSVTEKELKLEIANLVSKNTLLTQQEKQSRILKDEMQKMKFMKEELLVQNNSLLDRLRSSKYNLPTNTEINPDHINSALEIENKHLKEQVESIYDELNATWKREKAVTLELEEFKEKQQCLNNEIDSMKKIKIFAETKCSLLGEHNDMLLQKLIRFDSKAQDHKSRYDYSSNPELKQISQNVQNVLLAVEKLASCSNAEKSQRSMLEVDDLRHRLILAKEEYERLHRIMMSYRTKYYDLKAKCKPKKAPAKTNDSTLSTI</sequence>
<dbReference type="KEGG" id="nlo:107222307"/>
<proteinExistence type="predicted"/>
<evidence type="ECO:0000256" key="1">
    <source>
        <dbReference type="ARBA" id="ARBA00023054"/>
    </source>
</evidence>
<evidence type="ECO:0000259" key="4">
    <source>
        <dbReference type="Pfam" id="PF17751"/>
    </source>
</evidence>
<gene>
    <name evidence="6 7 8 9" type="primary">LOC107222307</name>
</gene>
<feature type="domain" description="SKICH" evidence="4">
    <location>
        <begin position="63"/>
        <end position="162"/>
    </location>
</feature>
<dbReference type="Pfam" id="PF17751">
    <property type="entry name" value="SKICH"/>
    <property type="match status" value="1"/>
</dbReference>
<dbReference type="InterPro" id="IPR051002">
    <property type="entry name" value="UBA_autophagy_assoc_protein"/>
</dbReference>
<evidence type="ECO:0000313" key="6">
    <source>
        <dbReference type="RefSeq" id="XP_015517134.2"/>
    </source>
</evidence>
<dbReference type="Proteomes" id="UP000829291">
    <property type="component" value="Chromosome 2"/>
</dbReference>
<evidence type="ECO:0000313" key="8">
    <source>
        <dbReference type="RefSeq" id="XP_046586022.1"/>
    </source>
</evidence>
<dbReference type="RefSeq" id="XP_015517134.2">
    <property type="nucleotide sequence ID" value="XM_015661648.2"/>
</dbReference>
<dbReference type="AlphaFoldDB" id="A0A6J0BRI4"/>
<dbReference type="InterPro" id="IPR041611">
    <property type="entry name" value="SKICH"/>
</dbReference>
<reference evidence="6 7" key="1">
    <citation type="submission" date="2025-05" db="UniProtKB">
        <authorList>
            <consortium name="RefSeq"/>
        </authorList>
    </citation>
    <scope>IDENTIFICATION</scope>
    <source>
        <tissue evidence="6 7">Thorax and Abdomen</tissue>
    </source>
</reference>
<accession>A0A6J0BRI4</accession>
<dbReference type="RefSeq" id="XP_046586021.1">
    <property type="nucleotide sequence ID" value="XM_046730065.1"/>
</dbReference>
<organism evidence="5 6">
    <name type="scientific">Neodiprion lecontei</name>
    <name type="common">Redheaded pine sawfly</name>
    <dbReference type="NCBI Taxonomy" id="441921"/>
    <lineage>
        <taxon>Eukaryota</taxon>
        <taxon>Metazoa</taxon>
        <taxon>Ecdysozoa</taxon>
        <taxon>Arthropoda</taxon>
        <taxon>Hexapoda</taxon>
        <taxon>Insecta</taxon>
        <taxon>Pterygota</taxon>
        <taxon>Neoptera</taxon>
        <taxon>Endopterygota</taxon>
        <taxon>Hymenoptera</taxon>
        <taxon>Tenthredinoidea</taxon>
        <taxon>Diprionidae</taxon>
        <taxon>Diprioninae</taxon>
        <taxon>Neodiprion</taxon>
    </lineage>
</organism>
<feature type="coiled-coil region" evidence="2">
    <location>
        <begin position="684"/>
        <end position="739"/>
    </location>
</feature>
<name>A0A6J0BRI4_NEOLC</name>
<protein>
    <submittedName>
        <fullName evidence="6 7">Tax1-binding protein 1 homolog B</fullName>
    </submittedName>
</protein>
<dbReference type="GeneID" id="107222307"/>
<feature type="compositionally biased region" description="Polar residues" evidence="3">
    <location>
        <begin position="492"/>
        <end position="502"/>
    </location>
</feature>
<dbReference type="PANTHER" id="PTHR31915:SF6">
    <property type="entry name" value="SKICH DOMAIN-CONTAINING PROTEIN"/>
    <property type="match status" value="1"/>
</dbReference>
<evidence type="ECO:0000313" key="5">
    <source>
        <dbReference type="Proteomes" id="UP000829291"/>
    </source>
</evidence>
<dbReference type="PANTHER" id="PTHR31915">
    <property type="entry name" value="SKICH DOMAIN-CONTAINING PROTEIN"/>
    <property type="match status" value="1"/>
</dbReference>
<dbReference type="RefSeq" id="XP_046586023.1">
    <property type="nucleotide sequence ID" value="XM_046730067.1"/>
</dbReference>
<keyword evidence="5" id="KW-1185">Reference proteome</keyword>
<dbReference type="RefSeq" id="XP_046586022.1">
    <property type="nucleotide sequence ID" value="XM_046730066.1"/>
</dbReference>
<dbReference type="InParanoid" id="A0A6J0BRI4"/>
<evidence type="ECO:0000256" key="2">
    <source>
        <dbReference type="SAM" id="Coils"/>
    </source>
</evidence>
<feature type="coiled-coil region" evidence="2">
    <location>
        <begin position="370"/>
        <end position="444"/>
    </location>
</feature>
<evidence type="ECO:0000313" key="7">
    <source>
        <dbReference type="RefSeq" id="XP_046586021.1"/>
    </source>
</evidence>
<feature type="region of interest" description="Disordered" evidence="3">
    <location>
        <begin position="486"/>
        <end position="505"/>
    </location>
</feature>
<keyword evidence="1 2" id="KW-0175">Coiled coil</keyword>
<dbReference type="Gene3D" id="2.60.40.2840">
    <property type="match status" value="1"/>
</dbReference>
<dbReference type="OrthoDB" id="10015001at2759"/>